<evidence type="ECO:0000256" key="1">
    <source>
        <dbReference type="SAM" id="MobiDB-lite"/>
    </source>
</evidence>
<feature type="region of interest" description="Disordered" evidence="1">
    <location>
        <begin position="2899"/>
        <end position="2932"/>
    </location>
</feature>
<feature type="region of interest" description="Disordered" evidence="1">
    <location>
        <begin position="1197"/>
        <end position="1236"/>
    </location>
</feature>
<feature type="compositionally biased region" description="Polar residues" evidence="1">
    <location>
        <begin position="2918"/>
        <end position="2932"/>
    </location>
</feature>
<feature type="region of interest" description="Disordered" evidence="1">
    <location>
        <begin position="991"/>
        <end position="1017"/>
    </location>
</feature>
<evidence type="ECO:0000259" key="2">
    <source>
        <dbReference type="Pfam" id="PF14252"/>
    </source>
</evidence>
<proteinExistence type="predicted"/>
<dbReference type="InterPro" id="IPR025592">
    <property type="entry name" value="DUF4347"/>
</dbReference>
<name>A0A7W4IW59_9PROT</name>
<feature type="region of interest" description="Disordered" evidence="1">
    <location>
        <begin position="45"/>
        <end position="66"/>
    </location>
</feature>
<organism evidence="3 4">
    <name type="scientific">Gluconacetobacter aggeris</name>
    <dbReference type="NCBI Taxonomy" id="1286186"/>
    <lineage>
        <taxon>Bacteria</taxon>
        <taxon>Pseudomonadati</taxon>
        <taxon>Pseudomonadota</taxon>
        <taxon>Alphaproteobacteria</taxon>
        <taxon>Acetobacterales</taxon>
        <taxon>Acetobacteraceae</taxon>
        <taxon>Gluconacetobacter</taxon>
    </lineage>
</organism>
<dbReference type="RefSeq" id="WP_182987607.1">
    <property type="nucleotide sequence ID" value="NZ_JABEQD010000017.1"/>
</dbReference>
<reference evidence="3 4" key="1">
    <citation type="submission" date="2020-04" db="EMBL/GenBank/DDBJ databases">
        <title>Description of novel Gluconacetobacter.</title>
        <authorList>
            <person name="Sombolestani A."/>
        </authorList>
    </citation>
    <scope>NUCLEOTIDE SEQUENCE [LARGE SCALE GENOMIC DNA]</scope>
    <source>
        <strain evidence="3 4">LMG 27801</strain>
    </source>
</reference>
<dbReference type="EMBL" id="JABEQD010000017">
    <property type="protein sequence ID" value="MBB2170161.1"/>
    <property type="molecule type" value="Genomic_DNA"/>
</dbReference>
<sequence>MRLILEQRYLFDGSIAHVAHRHARHDGLDTHTGTAVADAMETVTDAPPAAGAPRHDPGHPDERQAPTLADGANAAAGSLNAIVFVDSRVTDWKELTASLPDTVGVVVISPDSNGMDVVSRVLAHQQDLRSVSFLTYGQPGQAELGSSTISAATVQVDARQVTAWGDALAPGGQILFWGCDVGQGADGQALVDDLHTLTGADIAASTDRTGLATLGGDWTLERTAGISSAQVASPFTAQAQADYAHVLDTLPVANVTLAKQASAMLGSTFTDTITFSNTGNATGYSPYVQIFAPTNSKQYTPLQSLQVQGAPAALTTVQSVALTLGTDSHVGATNPLTGQWVDAPSGLAVGDTMYVAALPFGSYTVGQPAVTVLATFGTESSDGTTTVSQLSSAPGGAPVDIYASGGYALGSSPTGNGAIAGAPNQASGSTSVDLLDVTSQIITPVGEGEDPTGSAWPDTYRVTVTPAPAATSANPIVQATVTIQLPDTVIYKGASSLSFTDGTGTPDATALSGQPGGKVTLNLSNVSYTGTPIAVDIPVYVPRNDATGNPILSADVGGVVNPVTIDAPITGYTAGTWTAPAGSVDHGQTENFSGTIASTGNIFAAKAFAIQDSASSTSDGTAGFMPGDTITHTISVENSNYYESNIQQITGTLSDGQLIDGNTHPQFTYTGTDNQSHTVDLGANPDGSTGTNPYFHYTYDATTGTTSMTFDVGAAMAAGGPLPPMQAGTRGTLTYDTVAQQNFAKTGQPVTEGDILASNVSATAQLLDLSGNALGQTATDDSHTSLAVPQGTPGLTIVAINGDTNAAGDPIRAGDTVTYEATYNLKAGTFQGLGLSSYLPLPLFDVAQPTASGSPSSFSLQTGGTASTLAAGQYSLESAPGSVGIQSMSVDSTANGVTFKMDNGTTYIANGGTVKILFAVKATDTPFANGLTMTSQEQSNFTNGESQTTANSLIVQSTVGSPQAELKTGIVSVVNNANGNTTDSNVAYTVQDGSLPTSSSTGGLVQSDDQNVSNVQGNETARVSTTIANTGDGGMYNLTVKGTLPTGVSAASISSITITPSDSRSPVTITNASLIADYFGSGLNLATQTSLGAAETGKTGEVLAGATVSGSTVTGIDSLAITYDLALPASTNPGSTLTAGAQVLSYSNTNNTDASNFITSSGSTATQLGGSATGGDINDSATIATQNPGISQVISKSRINDSSGSSQTDYHGTDEASATANVEGTSGANNTVVPGEQRDTTISVTVPQGTISNAGQPVTVTVDLPKGVTYANGTATMVSAGGTGAVLQPVGTPTSDGNGGTILTFDLGSSVTNSAAGPATIQLKYTANYTPDLADGTTVNLSATLHYTQDGSTSTTLSAANLPVIDHVPSLSESITETGAIYSGAPVTFTATITNNGKVPAYNVTVAPTTANMTVTGYKYNGTTYATIAAMQSAIDAAISSTGLAANGSLSYDIIGTVNPNLAAGTSVSASDSGTFKSVPSNNPIDPSTVYSGNFTGTNTLPVVAGIKATMQIVGEQAGTDASHPSDGNPRTSVNVVPGDQVTLRGIAQLPEGSNGTVKLTFSVPYNLDVVDYANSVKIMLASPDQQLSVENLVASPPGGLQQLTTSSGGIPSGFASVTLAQALQAGNYTYTPGTSASPGTLTLTLGTVSDNPTTTQSASNGTNTYVIVDIPAYVANTAANTDNIPFSEHLTVAANGSASAATSANVTETVQEPKIALTKDIQSIAYNADGSATVTYTDTLKNIGDATAYNVSLNDLLAGGGNETYTGTVTNVDGTGATVKTAPAEGSGALTGTFTLAHGATETITYTVRLANQKLGAPESTATVTWQSLDISGSTGGVDQSRDGSGSTANGTLNNYVASVTTGLAAISGNVWQTLGNDPAHFSSPDTELSGVAIALTASTKDSASPYTQTVQTGTDGSYTALMPIYQTNGTLNPPASLATIAAPTITASTPAQTGGQTVTSDTLEYNDGNTGAAARATITVTADSGDTTHLTATNVNMSFAASDTPPVLTAGAGTSWASPTPISGNNTGAPVLVGGAVTVADTQLDTLGNYGGTVLTIQSSNGSGAFSLQNGSSVTLGSGTQLMRGGTLIGSYTNSGTLTLTFNGNATAADVQAVLQNLQYSSSLALPGNAGTSKLAITATLNDGNANLPGYDTGPQGTGTDIAHTQSNTLTAYIDIPPGSGFTSTFIEPNDSSTANSSIGGDSGASAGKVTVDSALTLGGSGTISQATITINPTDFKTGEDQLTGPANGTAGDIASSYDATTGVLTLTSASGASMSTWQTALRNVSYYNTSNEPTIGTRGITIALTENGNATPVTTTGSVTVVASDDSPVLDTTVPVSLASGSETEAMNTPSGQPSATAGTLVSDLVGFKNGSSGPGNVIDPDGKNQTGGTAGASLPGIAIIGALTNAGQPDGTSTAPVGIWWYTTDGGTTWTQFPTSPSASNALHLVADSQTRVYFQPTEANWNGTINNALTFRAWDQSDGTANGTVSALPSGLGTGNATNAGISPAGAAYSSAVDTLNLTVAAVNDAPTNNGMASVSMPTVPVNSTGPGQTVGALFGNAFSDTADQQHSSNNLTGSVANTLAGVAITNDAATASQGAWQYSTDGGATWTAVPTTVSATSALVLPTSATLRFVSAPGYFGPVGSLTAHAIDSSGSSDNALPFRDQNGNPVFGSDVAAGRAYTNADVSTAGGASPVSADTTALTIAVSDAPTSGTPQMAAETEDTSTPPSDTVGSLFTPVLSDPTRPGAAVAGVAITANTANAATQGVWQYSTDGGSTWAPVPTTGLSDASALVLPQGAKLEFLPVANFNGQPGGLTTRVIDNTGAADGVTPLYENAGTPVYGADLATATAAQTVDLTAASQGSSSVGSNSVNLTIPVTPVNDAPIASPAPAFLPSVEDQPAEPAQSVGSLFGSHFSDTADQQKSAGNATGSTANTLAGIAITADAADPATQGAWQYSVDGGTHWVAVPADVSSTHALVLSSGALLRFEPVANYNGVPGGLTAKLIENSGQNGGADGAPPLYTDPTTSQPVYGYDLGRAPASPTTATPAIAQAGVDVSSAGGTTSLSLASVPLGTIVTPTNDAPVMTGAPQALSEVEDPTQPPPNNTVSSLFQPVFSDAADASNLSTANSLAGIALTGDAADAATQGVWQYSVNGSPWTTIPAGSLSDTSALVLPGTARLQFVPVANYNGQPGGLTAHVIDDSTAAQGALPAFADSNGNAVYGADVAGATSAYVGVDVSAAVNGGDGTAPDDRTSVSAGSQVLNVTVVAVNDAPTVSGTTIIMPTETNSTPAGADVRSLFTPIFSDAADAQHSPSDPTGSTANTLAGVVVTGDAATASQGVWQYSTDGGRSWTAVPADVSPNNALILSAGAQLQFVASGTFTGTPGALTAHVIDSSDAASGAPPLSGSGGSALHGSTLAAYPTGGDVSPTNPAFALSGVDVSAATGASTPLAPIDTNAISAQGVQLIVPVHDAPVMTAPPAALTEPEDSTHGNAATTTVEAVLNQPGVFGIPAGGTNGAAGIAITGDAADAATQGTWYYSTDSGQTWTAITATASPGGVSGGNALVLSGGAELQFVPVANYNGQPGGLTMQVIDSSNAAQGAAPLYTDPTTGNPVYGADLANATNPI</sequence>
<keyword evidence="4" id="KW-1185">Reference proteome</keyword>
<protein>
    <submittedName>
        <fullName evidence="3">DUF4347 domain-containing protein</fullName>
    </submittedName>
</protein>
<feature type="compositionally biased region" description="Basic and acidic residues" evidence="1">
    <location>
        <begin position="53"/>
        <end position="64"/>
    </location>
</feature>
<evidence type="ECO:0000313" key="4">
    <source>
        <dbReference type="Proteomes" id="UP000559860"/>
    </source>
</evidence>
<feature type="compositionally biased region" description="Polar residues" evidence="1">
    <location>
        <begin position="1197"/>
        <end position="1232"/>
    </location>
</feature>
<dbReference type="InterPro" id="IPR036278">
    <property type="entry name" value="Sialidase_sf"/>
</dbReference>
<comment type="caution">
    <text evidence="3">The sequence shown here is derived from an EMBL/GenBank/DDBJ whole genome shotgun (WGS) entry which is preliminary data.</text>
</comment>
<gene>
    <name evidence="3" type="ORF">HLH36_17745</name>
</gene>
<dbReference type="SUPFAM" id="SSF50939">
    <property type="entry name" value="Sialidases"/>
    <property type="match status" value="1"/>
</dbReference>
<accession>A0A7W4IW59</accession>
<evidence type="ECO:0000313" key="3">
    <source>
        <dbReference type="EMBL" id="MBB2170161.1"/>
    </source>
</evidence>
<feature type="region of interest" description="Disordered" evidence="1">
    <location>
        <begin position="3084"/>
        <end position="3112"/>
    </location>
</feature>
<feature type="region of interest" description="Disordered" evidence="1">
    <location>
        <begin position="1517"/>
        <end position="1536"/>
    </location>
</feature>
<feature type="compositionally biased region" description="Low complexity" evidence="1">
    <location>
        <begin position="993"/>
        <end position="1004"/>
    </location>
</feature>
<dbReference type="Pfam" id="PF14252">
    <property type="entry name" value="DUF4347"/>
    <property type="match status" value="1"/>
</dbReference>
<feature type="non-terminal residue" evidence="3">
    <location>
        <position position="3629"/>
    </location>
</feature>
<feature type="domain" description="DUF4347" evidence="2">
    <location>
        <begin position="82"/>
        <end position="247"/>
    </location>
</feature>
<feature type="region of interest" description="Disordered" evidence="1">
    <location>
        <begin position="2711"/>
        <end position="2734"/>
    </location>
</feature>
<dbReference type="Proteomes" id="UP000559860">
    <property type="component" value="Unassembled WGS sequence"/>
</dbReference>
<feature type="compositionally biased region" description="Polar residues" evidence="1">
    <location>
        <begin position="1007"/>
        <end position="1017"/>
    </location>
</feature>